<dbReference type="SUPFAM" id="SSF103657">
    <property type="entry name" value="BAR/IMD domain-like"/>
    <property type="match status" value="1"/>
</dbReference>
<organism evidence="1 2">
    <name type="scientific">Dunaliella salina</name>
    <name type="common">Green alga</name>
    <name type="synonym">Protococcus salinus</name>
    <dbReference type="NCBI Taxonomy" id="3046"/>
    <lineage>
        <taxon>Eukaryota</taxon>
        <taxon>Viridiplantae</taxon>
        <taxon>Chlorophyta</taxon>
        <taxon>core chlorophytes</taxon>
        <taxon>Chlorophyceae</taxon>
        <taxon>CS clade</taxon>
        <taxon>Chlamydomonadales</taxon>
        <taxon>Dunaliellaceae</taxon>
        <taxon>Dunaliella</taxon>
    </lineage>
</organism>
<dbReference type="Proteomes" id="UP000815325">
    <property type="component" value="Unassembled WGS sequence"/>
</dbReference>
<proteinExistence type="predicted"/>
<dbReference type="Gene3D" id="1.20.1270.60">
    <property type="entry name" value="Arfaptin homology (AH) domain/BAR domain"/>
    <property type="match status" value="1"/>
</dbReference>
<accession>A0ABQ7G6C0</accession>
<evidence type="ECO:0000313" key="1">
    <source>
        <dbReference type="EMBL" id="KAF5830159.1"/>
    </source>
</evidence>
<reference evidence="1" key="1">
    <citation type="submission" date="2017-08" db="EMBL/GenBank/DDBJ databases">
        <authorList>
            <person name="Polle J.E."/>
            <person name="Barry K."/>
            <person name="Cushman J."/>
            <person name="Schmutz J."/>
            <person name="Tran D."/>
            <person name="Hathwaick L.T."/>
            <person name="Yim W.C."/>
            <person name="Jenkins J."/>
            <person name="Mckie-Krisberg Z.M."/>
            <person name="Prochnik S."/>
            <person name="Lindquist E."/>
            <person name="Dockter R.B."/>
            <person name="Adam C."/>
            <person name="Molina H."/>
            <person name="Bunkerborg J."/>
            <person name="Jin E."/>
            <person name="Buchheim M."/>
            <person name="Magnuson J."/>
        </authorList>
    </citation>
    <scope>NUCLEOTIDE SEQUENCE</scope>
    <source>
        <strain evidence="1">CCAP 19/18</strain>
    </source>
</reference>
<protein>
    <submittedName>
        <fullName evidence="1">Uncharacterized protein</fullName>
    </submittedName>
</protein>
<dbReference type="EMBL" id="MU070072">
    <property type="protein sequence ID" value="KAF5830159.1"/>
    <property type="molecule type" value="Genomic_DNA"/>
</dbReference>
<dbReference type="InterPro" id="IPR027267">
    <property type="entry name" value="AH/BAR_dom_sf"/>
</dbReference>
<evidence type="ECO:0000313" key="2">
    <source>
        <dbReference type="Proteomes" id="UP000815325"/>
    </source>
</evidence>
<gene>
    <name evidence="1" type="ORF">DUNSADRAFT_14936</name>
</gene>
<keyword evidence="2" id="KW-1185">Reference proteome</keyword>
<comment type="caution">
    <text evidence="1">The sequence shown here is derived from an EMBL/GenBank/DDBJ whole genome shotgun (WGS) entry which is preliminary data.</text>
</comment>
<sequence>MQAVAYSCPSLQDGKPFRASEFLRDPSLAAAALKELGGAEVEGSPRGPLRWLSGAGRASWDGTRGMGLGAVELLGEGERARLIPPWGGDHAGDVERQRSALDALDANVQEESKVNKEIADLVVQHLEGGKSMLEALHAHMRGISAAEAAYAQALGRIVPSPALNQSREDGPQLAAMVAGVARLPSTISAAHKTLHTSLADVCQEVSPLLGRFRAVCKDVQKEAVAAQTAVASARRALANTFAAHECACKAADDVLVERQQGRACRGPDVDPWATESQLVQAHKSLGKLLDKERAFLRTAFSHAKELEAARLDVVWHVSSKGMAKHIHQKN</sequence>
<name>A0ABQ7G6C0_DUNSA</name>